<feature type="chain" id="PRO_5017354709" evidence="1">
    <location>
        <begin position="23"/>
        <end position="613"/>
    </location>
</feature>
<organism evidence="5 6">
    <name type="scientific">Pontibacter oryzae</name>
    <dbReference type="NCBI Taxonomy" id="2304593"/>
    <lineage>
        <taxon>Bacteria</taxon>
        <taxon>Pseudomonadati</taxon>
        <taxon>Bacteroidota</taxon>
        <taxon>Cytophagia</taxon>
        <taxon>Cytophagales</taxon>
        <taxon>Hymenobacteraceae</taxon>
        <taxon>Pontibacter</taxon>
    </lineage>
</organism>
<accession>A0A399SIV0</accession>
<keyword evidence="6" id="KW-1185">Reference proteome</keyword>
<proteinExistence type="predicted"/>
<dbReference type="EMBL" id="QWGE01000001">
    <property type="protein sequence ID" value="RIJ42829.1"/>
    <property type="molecule type" value="Genomic_DNA"/>
</dbReference>
<comment type="caution">
    <text evidence="5">The sequence shown here is derived from an EMBL/GenBank/DDBJ whole genome shotgun (WGS) entry which is preliminary data.</text>
</comment>
<feature type="domain" description="Peptidase M61 catalytic" evidence="2">
    <location>
        <begin position="288"/>
        <end position="405"/>
    </location>
</feature>
<name>A0A399SIV0_9BACT</name>
<dbReference type="InterPro" id="IPR007963">
    <property type="entry name" value="Peptidase_M61_catalytic"/>
</dbReference>
<dbReference type="InterPro" id="IPR040756">
    <property type="entry name" value="Peptidase_M61_N"/>
</dbReference>
<dbReference type="InterPro" id="IPR001478">
    <property type="entry name" value="PDZ"/>
</dbReference>
<gene>
    <name evidence="5" type="ORF">D1627_02985</name>
</gene>
<feature type="domain" description="Peptidase M61 N-terminal" evidence="4">
    <location>
        <begin position="27"/>
        <end position="192"/>
    </location>
</feature>
<dbReference type="PIRSF" id="PIRSF016493">
    <property type="entry name" value="Glycyl_aminpptds"/>
    <property type="match status" value="1"/>
</dbReference>
<dbReference type="AlphaFoldDB" id="A0A399SIV0"/>
<sequence>MKIKLYGLLGIALGLMLQPALAQQQVKYELSFPNAVHHEAEVKVTFSGATGDTLKVLMPRTSPGRYAIHEFAKNVYDVRATNAQGQQLQIYRPNTSEWDVIAPKGTVTISYTLFADHADGTYAGVDEAHAHLNMPATLMYARDFEQSPAYVTFNMPQGSNWKVATQLRQEQGNTYFAPNFQYLMDSPTELSNFDVAEWTINEGGKEKKIQVTLHHKGTPQQFEEYVARTKKIVAEQRAVFGQLPDYDFGRYTFIGCYMPQASGDGMEHRNSTILTSSRPPATAMNPLLNTVSHEFFHSWNVERIRPKSLEPFNFQEANMSEALWLAEGFTSYYGDLTMARSGIFSLKEYADGLAGDLNYMLLSPGREYHSLIEMSRQAPFVDAARSVDPVNRHNTYISYYTYGSMTGLALDMALRQQFNKTLDDYMQALWRKYGAPEKPYTMADLQETLAEVSGDAAWAKQFFSQTIFGSNLPDFAPLLAKAGLELRQAKPGQAAISMVYWKYGKDGAEIMNGTYVNSAAYKAGLDRADVILTLDGRKIRKEKDLQKVLSKHKPGDSVPVTYSRYGQERSTTLVLEEPQTLEVVPYEQIGKTLTPEMQNYRAAWLGSKTSNVQ</sequence>
<evidence type="ECO:0000259" key="2">
    <source>
        <dbReference type="Pfam" id="PF05299"/>
    </source>
</evidence>
<evidence type="ECO:0000259" key="4">
    <source>
        <dbReference type="Pfam" id="PF17899"/>
    </source>
</evidence>
<dbReference type="InterPro" id="IPR027268">
    <property type="entry name" value="Peptidase_M4/M1_CTD_sf"/>
</dbReference>
<feature type="signal peptide" evidence="1">
    <location>
        <begin position="1"/>
        <end position="22"/>
    </location>
</feature>
<evidence type="ECO:0000313" key="6">
    <source>
        <dbReference type="Proteomes" id="UP000266005"/>
    </source>
</evidence>
<feature type="domain" description="PDZ" evidence="3">
    <location>
        <begin position="516"/>
        <end position="573"/>
    </location>
</feature>
<dbReference type="Gene3D" id="2.30.42.10">
    <property type="match status" value="1"/>
</dbReference>
<dbReference type="Pfam" id="PF17899">
    <property type="entry name" value="Peptidase_M61_N"/>
    <property type="match status" value="1"/>
</dbReference>
<evidence type="ECO:0000313" key="5">
    <source>
        <dbReference type="EMBL" id="RIJ42829.1"/>
    </source>
</evidence>
<dbReference type="Gene3D" id="1.10.390.10">
    <property type="entry name" value="Neutral Protease Domain 2"/>
    <property type="match status" value="1"/>
</dbReference>
<dbReference type="Gene3D" id="2.60.40.3650">
    <property type="match status" value="1"/>
</dbReference>
<dbReference type="Pfam" id="PF05299">
    <property type="entry name" value="Peptidase_M61"/>
    <property type="match status" value="1"/>
</dbReference>
<dbReference type="SUPFAM" id="SSF55486">
    <property type="entry name" value="Metalloproteases ('zincins'), catalytic domain"/>
    <property type="match status" value="1"/>
</dbReference>
<dbReference type="RefSeq" id="WP_119430711.1">
    <property type="nucleotide sequence ID" value="NZ_QWGE01000001.1"/>
</dbReference>
<dbReference type="InterPro" id="IPR024191">
    <property type="entry name" value="Peptidase_M61"/>
</dbReference>
<reference evidence="6" key="1">
    <citation type="submission" date="2018-08" db="EMBL/GenBank/DDBJ databases">
        <title>Mucilaginibacter sp. MYSH2.</title>
        <authorList>
            <person name="Seo T."/>
        </authorList>
    </citation>
    <scope>NUCLEOTIDE SEQUENCE [LARGE SCALE GENOMIC DNA]</scope>
    <source>
        <strain evidence="6">KIRAN</strain>
    </source>
</reference>
<dbReference type="SUPFAM" id="SSF50156">
    <property type="entry name" value="PDZ domain-like"/>
    <property type="match status" value="1"/>
</dbReference>
<dbReference type="Proteomes" id="UP000266005">
    <property type="component" value="Unassembled WGS sequence"/>
</dbReference>
<dbReference type="OrthoDB" id="9778516at2"/>
<evidence type="ECO:0000259" key="3">
    <source>
        <dbReference type="Pfam" id="PF13180"/>
    </source>
</evidence>
<protein>
    <submittedName>
        <fullName evidence="5">M61 family peptidase</fullName>
    </submittedName>
</protein>
<dbReference type="InterPro" id="IPR036034">
    <property type="entry name" value="PDZ_sf"/>
</dbReference>
<keyword evidence="1" id="KW-0732">Signal</keyword>
<evidence type="ECO:0000256" key="1">
    <source>
        <dbReference type="SAM" id="SignalP"/>
    </source>
</evidence>
<dbReference type="Pfam" id="PF13180">
    <property type="entry name" value="PDZ_2"/>
    <property type="match status" value="1"/>
</dbReference>